<evidence type="ECO:0000256" key="4">
    <source>
        <dbReference type="ARBA" id="ARBA00022824"/>
    </source>
</evidence>
<protein>
    <submittedName>
        <fullName evidence="11">Rhoptry protein</fullName>
    </submittedName>
</protein>
<evidence type="ECO:0000256" key="2">
    <source>
        <dbReference type="ARBA" id="ARBA00005512"/>
    </source>
</evidence>
<evidence type="ECO:0000259" key="10">
    <source>
        <dbReference type="Pfam" id="PF25179"/>
    </source>
</evidence>
<feature type="transmembrane region" description="Helical" evidence="8">
    <location>
        <begin position="138"/>
        <end position="160"/>
    </location>
</feature>
<comment type="similarity">
    <text evidence="2">Belongs to the lipase maturation factor family.</text>
</comment>
<comment type="caution">
    <text evidence="11">The sequence shown here is derived from an EMBL/GenBank/DDBJ whole genome shotgun (WGS) entry which is preliminary data.</text>
</comment>
<accession>A0ABQ7JF29</accession>
<keyword evidence="3 8" id="KW-0812">Transmembrane</keyword>
<keyword evidence="12" id="KW-1185">Reference proteome</keyword>
<evidence type="ECO:0000256" key="8">
    <source>
        <dbReference type="SAM" id="Phobius"/>
    </source>
</evidence>
<organism evidence="11 12">
    <name type="scientific">Cardiosporidium cionae</name>
    <dbReference type="NCBI Taxonomy" id="476202"/>
    <lineage>
        <taxon>Eukaryota</taxon>
        <taxon>Sar</taxon>
        <taxon>Alveolata</taxon>
        <taxon>Apicomplexa</taxon>
        <taxon>Aconoidasida</taxon>
        <taxon>Nephromycida</taxon>
        <taxon>Cardiosporidium</taxon>
    </lineage>
</organism>
<gene>
    <name evidence="11" type="ORF">IE077_004524</name>
</gene>
<dbReference type="InterPro" id="IPR009613">
    <property type="entry name" value="LMF"/>
</dbReference>
<evidence type="ECO:0000256" key="7">
    <source>
        <dbReference type="SAM" id="MobiDB-lite"/>
    </source>
</evidence>
<evidence type="ECO:0000259" key="9">
    <source>
        <dbReference type="Pfam" id="PF06762"/>
    </source>
</evidence>
<keyword evidence="4" id="KW-0256">Endoplasmic reticulum</keyword>
<keyword evidence="6 8" id="KW-0472">Membrane</keyword>
<feature type="transmembrane region" description="Helical" evidence="8">
    <location>
        <begin position="7"/>
        <end position="25"/>
    </location>
</feature>
<feature type="compositionally biased region" description="Low complexity" evidence="7">
    <location>
        <begin position="547"/>
        <end position="561"/>
    </location>
</feature>
<reference evidence="11 12" key="1">
    <citation type="journal article" date="2020" name="bioRxiv">
        <title>Metabolic contributions of an alphaproteobacterial endosymbiont in the apicomplexan Cardiosporidium cionae.</title>
        <authorList>
            <person name="Hunter E.S."/>
            <person name="Paight C.J."/>
            <person name="Lane C.E."/>
        </authorList>
    </citation>
    <scope>NUCLEOTIDE SEQUENCE [LARGE SCALE GENOMIC DNA]</scope>
    <source>
        <strain evidence="11">ESH_2018</strain>
    </source>
</reference>
<dbReference type="PANTHER" id="PTHR14463:SF10">
    <property type="entry name" value="LIPASE MATURATION FACTOR 1"/>
    <property type="match status" value="1"/>
</dbReference>
<feature type="domain" description="Lipase maturation factor 1/2 C-terminal" evidence="10">
    <location>
        <begin position="363"/>
        <end position="488"/>
    </location>
</feature>
<evidence type="ECO:0000256" key="6">
    <source>
        <dbReference type="ARBA" id="ARBA00023136"/>
    </source>
</evidence>
<proteinExistence type="inferred from homology"/>
<dbReference type="Pfam" id="PF06762">
    <property type="entry name" value="LMF1"/>
    <property type="match status" value="1"/>
</dbReference>
<feature type="transmembrane region" description="Helical" evidence="8">
    <location>
        <begin position="78"/>
        <end position="95"/>
    </location>
</feature>
<feature type="compositionally biased region" description="Low complexity" evidence="7">
    <location>
        <begin position="595"/>
        <end position="606"/>
    </location>
</feature>
<keyword evidence="5 8" id="KW-1133">Transmembrane helix</keyword>
<evidence type="ECO:0000313" key="11">
    <source>
        <dbReference type="EMBL" id="KAF8822566.1"/>
    </source>
</evidence>
<evidence type="ECO:0000256" key="5">
    <source>
        <dbReference type="ARBA" id="ARBA00022989"/>
    </source>
</evidence>
<feature type="domain" description="Lipase maturation factor 1/2 N-terminal" evidence="9">
    <location>
        <begin position="133"/>
        <end position="266"/>
    </location>
</feature>
<dbReference type="Proteomes" id="UP000823046">
    <property type="component" value="Unassembled WGS sequence"/>
</dbReference>
<feature type="transmembrane region" description="Helical" evidence="8">
    <location>
        <begin position="102"/>
        <end position="118"/>
    </location>
</feature>
<dbReference type="Pfam" id="PF25179">
    <property type="entry name" value="LMF1_C"/>
    <property type="match status" value="1"/>
</dbReference>
<dbReference type="InterPro" id="IPR057434">
    <property type="entry name" value="LMF1/2_N"/>
</dbReference>
<dbReference type="PANTHER" id="PTHR14463">
    <property type="entry name" value="LIPASE MATURATION FACTOR"/>
    <property type="match status" value="1"/>
</dbReference>
<evidence type="ECO:0000256" key="3">
    <source>
        <dbReference type="ARBA" id="ARBA00022692"/>
    </source>
</evidence>
<evidence type="ECO:0000313" key="12">
    <source>
        <dbReference type="Proteomes" id="UP000823046"/>
    </source>
</evidence>
<comment type="subcellular location">
    <subcellularLocation>
        <location evidence="1">Endoplasmic reticulum membrane</location>
        <topology evidence="1">Multi-pass membrane protein</topology>
    </subcellularLocation>
</comment>
<evidence type="ECO:0000256" key="1">
    <source>
        <dbReference type="ARBA" id="ARBA00004477"/>
    </source>
</evidence>
<sequence>MSALTRIVFLRSLGFLYFVAFAISFNQNKQLIGETGLLPVRLYLDQVKQLFHNKKWQTFRNCPTLLWLAGASSNFDRWLDGIALAGLLLATYVMLRGSGNALIMFALWVLYHSIVNVGQRWFSFGWESQLLEMDGLPPSFVCIFGYRWLIFRIMLGAGFIKVRGDRSWLDLTSMKYHYQTQPVPNFFSYYLHQTPIGLHKFETAVNHLVELLCPWFILFPHRGIRLTGGIVQILFQVTLILSGNLSFLNWLTILPNIFCLDDAFLSIFFSRDSVARASHFQQQALSQRQFFLHSFRAFLSPPESLSRFIILQPFASLRIIKLLLRITLHCAIGLLLAYLSIPVMKNLMATRQIMNTSFDPFRLVNTYGAFGTVTKRRHEVIILGSTLDYPTEDRHWIEYEFKVKPGNIYRRPPWISPYHYRLDWIMWFAGFGSIEQHIWMVHLLARLLRNDRQITIRADLYEYQYAPLFSSESQRGQWWQRRFVEEYIRPLNLYSPALVTIMHRMHWDKLHPLYSFTETIPPTRLLLETSNEEEIFTSSLSVSSSSVSIEDSSRSNSSQSESHLEGEQYEISPIASPVRHTHSPSIERQEEMNDFSAFPSSSSATTQERASYPIISEGMVALDSSDGDAFEAEESNDKI</sequence>
<feature type="region of interest" description="Disordered" evidence="7">
    <location>
        <begin position="547"/>
        <end position="612"/>
    </location>
</feature>
<dbReference type="EMBL" id="JADAQX010000042">
    <property type="protein sequence ID" value="KAF8822566.1"/>
    <property type="molecule type" value="Genomic_DNA"/>
</dbReference>
<dbReference type="InterPro" id="IPR057433">
    <property type="entry name" value="LMF1/2_C"/>
</dbReference>
<name>A0ABQ7JF29_9APIC</name>
<feature type="transmembrane region" description="Helical" evidence="8">
    <location>
        <begin position="322"/>
        <end position="341"/>
    </location>
</feature>